<evidence type="ECO:0000256" key="5">
    <source>
        <dbReference type="ARBA" id="ARBA00023170"/>
    </source>
</evidence>
<dbReference type="InterPro" id="IPR034062">
    <property type="entry name" value="TNFRSF26_N"/>
</dbReference>
<dbReference type="GO" id="GO:0009986">
    <property type="term" value="C:cell surface"/>
    <property type="evidence" value="ECO:0007669"/>
    <property type="project" value="TreeGrafter"/>
</dbReference>
<keyword evidence="8" id="KW-1133">Transmembrane helix</keyword>
<dbReference type="Proteomes" id="UP000694386">
    <property type="component" value="Unplaced"/>
</dbReference>
<dbReference type="InterPro" id="IPR001368">
    <property type="entry name" value="TNFR/NGFR_Cys_rich_reg"/>
</dbReference>
<feature type="repeat" description="TNFR-Cys" evidence="7">
    <location>
        <begin position="61"/>
        <end position="101"/>
    </location>
</feature>
<evidence type="ECO:0000256" key="2">
    <source>
        <dbReference type="ARBA" id="ARBA00022737"/>
    </source>
</evidence>
<dbReference type="CDD" id="cd15837">
    <property type="entry name" value="TNFRSF26"/>
    <property type="match status" value="1"/>
</dbReference>
<evidence type="ECO:0000256" key="8">
    <source>
        <dbReference type="SAM" id="Phobius"/>
    </source>
</evidence>
<dbReference type="PANTHER" id="PTHR46330:SF16">
    <property type="entry name" value="TUMOR NECROSIS FACTOR RECEPTOR SUPERFAMILY MEMBER 22"/>
    <property type="match status" value="1"/>
</dbReference>
<dbReference type="GO" id="GO:0043065">
    <property type="term" value="P:positive regulation of apoptotic process"/>
    <property type="evidence" value="ECO:0007669"/>
    <property type="project" value="TreeGrafter"/>
</dbReference>
<keyword evidence="9" id="KW-0732">Signal</keyword>
<proteinExistence type="predicted"/>
<evidence type="ECO:0000256" key="6">
    <source>
        <dbReference type="ARBA" id="ARBA00023180"/>
    </source>
</evidence>
<dbReference type="Gene3D" id="2.10.50.10">
    <property type="entry name" value="Tumor Necrosis Factor Receptor, subunit A, domain 2"/>
    <property type="match status" value="2"/>
</dbReference>
<dbReference type="Pfam" id="PF00020">
    <property type="entry name" value="TNFR_c6"/>
    <property type="match status" value="2"/>
</dbReference>
<dbReference type="Ensembl" id="ENSCGRT00001017903.1">
    <property type="protein sequence ID" value="ENSCGRP00001013666.1"/>
    <property type="gene ID" value="ENSCGRG00001014733.1"/>
</dbReference>
<keyword evidence="6" id="KW-0325">Glycoprotein</keyword>
<dbReference type="GO" id="GO:0036462">
    <property type="term" value="P:TRAIL-activated apoptotic signaling pathway"/>
    <property type="evidence" value="ECO:0007669"/>
    <property type="project" value="TreeGrafter"/>
</dbReference>
<dbReference type="InterPro" id="IPR052491">
    <property type="entry name" value="TNFRSF10"/>
</dbReference>
<evidence type="ECO:0000256" key="3">
    <source>
        <dbReference type="ARBA" id="ARBA00023136"/>
    </source>
</evidence>
<name>A0A8C2QI00_CRIGR</name>
<keyword evidence="4 7" id="KW-1015">Disulfide bond</keyword>
<feature type="disulfide bond" evidence="7">
    <location>
        <begin position="103"/>
        <end position="118"/>
    </location>
</feature>
<dbReference type="OMA" id="GAREYSH"/>
<comment type="subcellular location">
    <subcellularLocation>
        <location evidence="1">Membrane</location>
    </subcellularLocation>
</comment>
<dbReference type="PROSITE" id="PS50050">
    <property type="entry name" value="TNFR_NGFR_2"/>
    <property type="match status" value="2"/>
</dbReference>
<reference evidence="11" key="2">
    <citation type="submission" date="2025-09" db="UniProtKB">
        <authorList>
            <consortium name="Ensembl"/>
        </authorList>
    </citation>
    <scope>IDENTIFICATION</scope>
</reference>
<comment type="caution">
    <text evidence="7">Lacks conserved residue(s) required for the propagation of feature annotation.</text>
</comment>
<dbReference type="PANTHER" id="PTHR46330">
    <property type="entry name" value="TUMOR NECROSIS FACTOR RECEPTOR SUPERFAMILY MEMBER 10B"/>
    <property type="match status" value="1"/>
</dbReference>
<keyword evidence="2" id="KW-0677">Repeat</keyword>
<keyword evidence="8" id="KW-0812">Transmembrane</keyword>
<dbReference type="SUPFAM" id="SSF57586">
    <property type="entry name" value="TNF receptor-like"/>
    <property type="match status" value="2"/>
</dbReference>
<sequence>MARQEHLLLLILWVIVCSVNSTSQCGTNEFQFDTLCCQLCPAGTYIFKQCQENHGKSECIPCESGFFMNHNNSESSCFRCSQCRDDQEEVSECFQTSDRECQCKQGTYCNSENCVERCLSCSSCPKDKVIRQCNATMNTLCEMSDSESGQSGFHCLCLPKALNIVVVIAAVIIIIAAVIIIIAAVIKTSWYFCKRGEEIRLSSNTLTEL</sequence>
<dbReference type="AlphaFoldDB" id="A0A8C2QI00"/>
<evidence type="ECO:0000256" key="9">
    <source>
        <dbReference type="SAM" id="SignalP"/>
    </source>
</evidence>
<feature type="domain" description="TNFR-Cys" evidence="10">
    <location>
        <begin position="61"/>
        <end position="101"/>
    </location>
</feature>
<feature type="signal peptide" evidence="9">
    <location>
        <begin position="1"/>
        <end position="21"/>
    </location>
</feature>
<keyword evidence="3 8" id="KW-0472">Membrane</keyword>
<evidence type="ECO:0000256" key="4">
    <source>
        <dbReference type="ARBA" id="ARBA00023157"/>
    </source>
</evidence>
<protein>
    <submittedName>
        <fullName evidence="11">Tumor necrosis factor receptor superfamily, member 26</fullName>
    </submittedName>
</protein>
<evidence type="ECO:0000259" key="10">
    <source>
        <dbReference type="PROSITE" id="PS50050"/>
    </source>
</evidence>
<feature type="transmembrane region" description="Helical" evidence="8">
    <location>
        <begin position="161"/>
        <end position="186"/>
    </location>
</feature>
<feature type="disulfide bond" evidence="7">
    <location>
        <begin position="62"/>
        <end position="77"/>
    </location>
</feature>
<feature type="disulfide bond" evidence="7">
    <location>
        <begin position="80"/>
        <end position="93"/>
    </location>
</feature>
<feature type="domain" description="TNFR-Cys" evidence="10">
    <location>
        <begin position="102"/>
        <end position="141"/>
    </location>
</feature>
<accession>A0A8C2QI00</accession>
<evidence type="ECO:0000313" key="12">
    <source>
        <dbReference type="Proteomes" id="UP000694386"/>
    </source>
</evidence>
<dbReference type="SMART" id="SM00208">
    <property type="entry name" value="TNFR"/>
    <property type="match status" value="3"/>
</dbReference>
<organism evidence="11 12">
    <name type="scientific">Cricetulus griseus</name>
    <name type="common">Chinese hamster</name>
    <name type="synonym">Cricetulus barabensis griseus</name>
    <dbReference type="NCBI Taxonomy" id="10029"/>
    <lineage>
        <taxon>Eukaryota</taxon>
        <taxon>Metazoa</taxon>
        <taxon>Chordata</taxon>
        <taxon>Craniata</taxon>
        <taxon>Vertebrata</taxon>
        <taxon>Euteleostomi</taxon>
        <taxon>Mammalia</taxon>
        <taxon>Eutheria</taxon>
        <taxon>Euarchontoglires</taxon>
        <taxon>Glires</taxon>
        <taxon>Rodentia</taxon>
        <taxon>Myomorpha</taxon>
        <taxon>Muroidea</taxon>
        <taxon>Cricetidae</taxon>
        <taxon>Cricetinae</taxon>
        <taxon>Cricetulus</taxon>
    </lineage>
</organism>
<feature type="repeat" description="TNFR-Cys" evidence="7">
    <location>
        <begin position="102"/>
        <end position="141"/>
    </location>
</feature>
<evidence type="ECO:0000313" key="11">
    <source>
        <dbReference type="Ensembl" id="ENSCGRP00001013666.1"/>
    </source>
</evidence>
<feature type="chain" id="PRO_5034925561" evidence="9">
    <location>
        <begin position="22"/>
        <end position="209"/>
    </location>
</feature>
<feature type="disulfide bond" evidence="7">
    <location>
        <begin position="83"/>
        <end position="101"/>
    </location>
</feature>
<evidence type="ECO:0000256" key="7">
    <source>
        <dbReference type="PROSITE-ProRule" id="PRU00206"/>
    </source>
</evidence>
<keyword evidence="5" id="KW-0675">Receptor</keyword>
<dbReference type="GO" id="GO:0005886">
    <property type="term" value="C:plasma membrane"/>
    <property type="evidence" value="ECO:0007669"/>
    <property type="project" value="TreeGrafter"/>
</dbReference>
<evidence type="ECO:0000256" key="1">
    <source>
        <dbReference type="ARBA" id="ARBA00004370"/>
    </source>
</evidence>
<reference evidence="11" key="1">
    <citation type="submission" date="2025-08" db="UniProtKB">
        <authorList>
            <consortium name="Ensembl"/>
        </authorList>
    </citation>
    <scope>IDENTIFICATION</scope>
</reference>